<dbReference type="InterPro" id="IPR011598">
    <property type="entry name" value="bHLH_dom"/>
</dbReference>
<dbReference type="GO" id="GO:0005634">
    <property type="term" value="C:nucleus"/>
    <property type="evidence" value="ECO:0007669"/>
    <property type="project" value="UniProtKB-SubCell"/>
</dbReference>
<dbReference type="SMART" id="SM00353">
    <property type="entry name" value="HLH"/>
    <property type="match status" value="1"/>
</dbReference>
<dbReference type="InterPro" id="IPR057075">
    <property type="entry name" value="bHLH_IRO3"/>
</dbReference>
<organism evidence="9 10">
    <name type="scientific">Kalanchoe fedtschenkoi</name>
    <name type="common">Lavender scallops</name>
    <name type="synonym">South American air plant</name>
    <dbReference type="NCBI Taxonomy" id="63787"/>
    <lineage>
        <taxon>Eukaryota</taxon>
        <taxon>Viridiplantae</taxon>
        <taxon>Streptophyta</taxon>
        <taxon>Embryophyta</taxon>
        <taxon>Tracheophyta</taxon>
        <taxon>Spermatophyta</taxon>
        <taxon>Magnoliopsida</taxon>
        <taxon>eudicotyledons</taxon>
        <taxon>Gunneridae</taxon>
        <taxon>Pentapetalae</taxon>
        <taxon>Saxifragales</taxon>
        <taxon>Crassulaceae</taxon>
        <taxon>Kalanchoe</taxon>
    </lineage>
</organism>
<dbReference type="PROSITE" id="PS50888">
    <property type="entry name" value="BHLH"/>
    <property type="match status" value="1"/>
</dbReference>
<feature type="compositionally biased region" description="Polar residues" evidence="7">
    <location>
        <begin position="203"/>
        <end position="220"/>
    </location>
</feature>
<comment type="subcellular location">
    <subcellularLocation>
        <location evidence="1">Nucleus</location>
    </subcellularLocation>
</comment>
<evidence type="ECO:0000256" key="7">
    <source>
        <dbReference type="SAM" id="MobiDB-lite"/>
    </source>
</evidence>
<feature type="domain" description="BHLH" evidence="8">
    <location>
        <begin position="9"/>
        <end position="59"/>
    </location>
</feature>
<evidence type="ECO:0000256" key="3">
    <source>
        <dbReference type="ARBA" id="ARBA00023125"/>
    </source>
</evidence>
<reference evidence="9" key="1">
    <citation type="submission" date="2021-01" db="UniProtKB">
        <authorList>
            <consortium name="EnsemblPlants"/>
        </authorList>
    </citation>
    <scope>IDENTIFICATION</scope>
</reference>
<keyword evidence="3" id="KW-0238">DNA-binding</keyword>
<feature type="compositionally biased region" description="Low complexity" evidence="7">
    <location>
        <begin position="253"/>
        <end position="266"/>
    </location>
</feature>
<keyword evidence="10" id="KW-1185">Reference proteome</keyword>
<keyword evidence="2" id="KW-0805">Transcription regulation</keyword>
<dbReference type="CDD" id="cd11446">
    <property type="entry name" value="bHLH_AtILR3_like"/>
    <property type="match status" value="1"/>
</dbReference>
<dbReference type="InterPro" id="IPR044579">
    <property type="entry name" value="bHLH11/121"/>
</dbReference>
<evidence type="ECO:0000313" key="9">
    <source>
        <dbReference type="EnsemblPlants" id="Kaladp0060s0025.1.v1.1"/>
    </source>
</evidence>
<keyword evidence="4" id="KW-0804">Transcription</keyword>
<evidence type="ECO:0000259" key="8">
    <source>
        <dbReference type="PROSITE" id="PS50888"/>
    </source>
</evidence>
<feature type="compositionally biased region" description="Polar residues" evidence="7">
    <location>
        <begin position="185"/>
        <end position="195"/>
    </location>
</feature>
<evidence type="ECO:0000256" key="5">
    <source>
        <dbReference type="ARBA" id="ARBA00023242"/>
    </source>
</evidence>
<dbReference type="GO" id="GO:0006879">
    <property type="term" value="P:intracellular iron ion homeostasis"/>
    <property type="evidence" value="ECO:0007669"/>
    <property type="project" value="InterPro"/>
</dbReference>
<dbReference type="GO" id="GO:0046983">
    <property type="term" value="F:protein dimerization activity"/>
    <property type="evidence" value="ECO:0007669"/>
    <property type="project" value="InterPro"/>
</dbReference>
<dbReference type="OMA" id="QHRVRTM"/>
<evidence type="ECO:0000256" key="2">
    <source>
        <dbReference type="ARBA" id="ARBA00023015"/>
    </source>
</evidence>
<evidence type="ECO:0000256" key="4">
    <source>
        <dbReference type="ARBA" id="ARBA00023163"/>
    </source>
</evidence>
<evidence type="ECO:0000256" key="1">
    <source>
        <dbReference type="ARBA" id="ARBA00004123"/>
    </source>
</evidence>
<feature type="compositionally biased region" description="Basic and acidic residues" evidence="7">
    <location>
        <begin position="275"/>
        <end position="284"/>
    </location>
</feature>
<evidence type="ECO:0000313" key="10">
    <source>
        <dbReference type="Proteomes" id="UP000594263"/>
    </source>
</evidence>
<keyword evidence="5" id="KW-0539">Nucleus</keyword>
<feature type="region of interest" description="Disordered" evidence="7">
    <location>
        <begin position="185"/>
        <end position="284"/>
    </location>
</feature>
<dbReference type="Pfam" id="PF23177">
    <property type="entry name" value="bHLH_IRO3"/>
    <property type="match status" value="1"/>
</dbReference>
<feature type="compositionally biased region" description="Basic and acidic residues" evidence="7">
    <location>
        <begin position="238"/>
        <end position="252"/>
    </location>
</feature>
<accession>A0A7N0UBV9</accession>
<evidence type="ECO:0000256" key="6">
    <source>
        <dbReference type="SAM" id="Coils"/>
    </source>
</evidence>
<dbReference type="Gramene" id="Kaladp0060s0025.1.v1.1">
    <property type="protein sequence ID" value="Kaladp0060s0025.1.v1.1"/>
    <property type="gene ID" value="Kaladp0060s0025.v1.1"/>
</dbReference>
<dbReference type="SUPFAM" id="SSF47459">
    <property type="entry name" value="HLH, helix-loop-helix DNA-binding domain"/>
    <property type="match status" value="1"/>
</dbReference>
<keyword evidence="6" id="KW-0175">Coiled coil</keyword>
<dbReference type="InterPro" id="IPR036638">
    <property type="entry name" value="HLH_DNA-bd_sf"/>
</dbReference>
<dbReference type="AlphaFoldDB" id="A0A7N0UBV9"/>
<proteinExistence type="predicted"/>
<dbReference type="EnsemblPlants" id="Kaladp0060s0025.1.v1.1">
    <property type="protein sequence ID" value="Kaladp0060s0025.1.v1.1"/>
    <property type="gene ID" value="Kaladp0060s0025.v1.1"/>
</dbReference>
<name>A0A7N0UBV9_KALFE</name>
<dbReference type="Gene3D" id="4.10.280.10">
    <property type="entry name" value="Helix-loop-helix DNA-binding domain"/>
    <property type="match status" value="1"/>
</dbReference>
<dbReference type="GO" id="GO:0003677">
    <property type="term" value="F:DNA binding"/>
    <property type="evidence" value="ECO:0007669"/>
    <property type="project" value="UniProtKB-KW"/>
</dbReference>
<dbReference type="PANTHER" id="PTHR47001:SF1">
    <property type="entry name" value="TRANSCRIPTION FACTOR BHLH11"/>
    <property type="match status" value="1"/>
</dbReference>
<dbReference type="Proteomes" id="UP000594263">
    <property type="component" value="Unplaced"/>
</dbReference>
<protein>
    <recommendedName>
        <fullName evidence="8">BHLH domain-containing protein</fullName>
    </recommendedName>
</protein>
<sequence>METKNSVVARKVQKADREKLRRDRLNEHFLELGNTLDPERPRNDKATILTDTVQELKDLTTEVSRLKADYAALSEESRELTQEKHELREEKASLKADIDNLNLQYQQRVGVMFPWTSMDPSVVLTSPYPYPYPLPAPTPIAMHPTLQPFPFFANQNAGLVPTPSSTYMPYPAPAHPRMEQISVQYASGSQTSSQRPPKRKSSEYQSGNSVRESAVSNDVETQLELKMPGSSSQQDLMSEEKKGKQPLRKEDSGTVGSSCSRCSSSGELQDNSSRSIKDTPKLKE</sequence>
<dbReference type="PANTHER" id="PTHR47001">
    <property type="entry name" value="TRANSCRIPTION FACTOR BHLH121"/>
    <property type="match status" value="1"/>
</dbReference>
<dbReference type="GO" id="GO:0003700">
    <property type="term" value="F:DNA-binding transcription factor activity"/>
    <property type="evidence" value="ECO:0007669"/>
    <property type="project" value="InterPro"/>
</dbReference>
<feature type="coiled-coil region" evidence="6">
    <location>
        <begin position="49"/>
        <end position="104"/>
    </location>
</feature>